<organism evidence="1 2">
    <name type="scientific">Eumeta variegata</name>
    <name type="common">Bagworm moth</name>
    <name type="synonym">Eumeta japonica</name>
    <dbReference type="NCBI Taxonomy" id="151549"/>
    <lineage>
        <taxon>Eukaryota</taxon>
        <taxon>Metazoa</taxon>
        <taxon>Ecdysozoa</taxon>
        <taxon>Arthropoda</taxon>
        <taxon>Hexapoda</taxon>
        <taxon>Insecta</taxon>
        <taxon>Pterygota</taxon>
        <taxon>Neoptera</taxon>
        <taxon>Endopterygota</taxon>
        <taxon>Lepidoptera</taxon>
        <taxon>Glossata</taxon>
        <taxon>Ditrysia</taxon>
        <taxon>Tineoidea</taxon>
        <taxon>Psychidae</taxon>
        <taxon>Oiketicinae</taxon>
        <taxon>Eumeta</taxon>
    </lineage>
</organism>
<gene>
    <name evidence="1" type="ORF">EVAR_10630_1</name>
</gene>
<dbReference type="Proteomes" id="UP000299102">
    <property type="component" value="Unassembled WGS sequence"/>
</dbReference>
<comment type="caution">
    <text evidence="1">The sequence shown here is derived from an EMBL/GenBank/DDBJ whole genome shotgun (WGS) entry which is preliminary data.</text>
</comment>
<evidence type="ECO:0000313" key="2">
    <source>
        <dbReference type="Proteomes" id="UP000299102"/>
    </source>
</evidence>
<dbReference type="AlphaFoldDB" id="A0A4C1U1Y2"/>
<name>A0A4C1U1Y2_EUMVA</name>
<dbReference type="EMBL" id="BGZK01000117">
    <property type="protein sequence ID" value="GBP20365.1"/>
    <property type="molecule type" value="Genomic_DNA"/>
</dbReference>
<sequence>MPASSSVMGARSPAYGRCARADDTRCRSRFWELPSRLLGRYCPITFCFGQINDSLRASKYTLVSLQPELDYRKNSLWIRAPPFVTKISWEGRVRVGRDDCEYTTAGRIHAAFIQQRLLRQSHRRAARGARAPIARPIGRVTRAQWRDVAGPQKHHGRAGRAGNRMELSVHALKNRNFSIDKGDAAPALSALLNGTTCLLSQILRSMKCCETSKFACNHLKWLKMSRLGGGEMPERKWRRKPEAESLAGGTIFAFVLRAWSSCLRTCLSLLIDITI</sequence>
<keyword evidence="2" id="KW-1185">Reference proteome</keyword>
<accession>A0A4C1U1Y2</accession>
<protein>
    <submittedName>
        <fullName evidence="1">Uncharacterized protein</fullName>
    </submittedName>
</protein>
<evidence type="ECO:0000313" key="1">
    <source>
        <dbReference type="EMBL" id="GBP20365.1"/>
    </source>
</evidence>
<reference evidence="1 2" key="1">
    <citation type="journal article" date="2019" name="Commun. Biol.">
        <title>The bagworm genome reveals a unique fibroin gene that provides high tensile strength.</title>
        <authorList>
            <person name="Kono N."/>
            <person name="Nakamura H."/>
            <person name="Ohtoshi R."/>
            <person name="Tomita M."/>
            <person name="Numata K."/>
            <person name="Arakawa K."/>
        </authorList>
    </citation>
    <scope>NUCLEOTIDE SEQUENCE [LARGE SCALE GENOMIC DNA]</scope>
</reference>
<proteinExistence type="predicted"/>